<dbReference type="EMBL" id="JAKFHA010000002">
    <property type="protein sequence ID" value="MCF2526746.1"/>
    <property type="molecule type" value="Genomic_DNA"/>
</dbReference>
<dbReference type="Proteomes" id="UP001165378">
    <property type="component" value="Unassembled WGS sequence"/>
</dbReference>
<protein>
    <submittedName>
        <fullName evidence="2">DUF397 domain-containing protein</fullName>
    </submittedName>
</protein>
<organism evidence="2 3">
    <name type="scientific">Yinghuangia soli</name>
    <dbReference type="NCBI Taxonomy" id="2908204"/>
    <lineage>
        <taxon>Bacteria</taxon>
        <taxon>Bacillati</taxon>
        <taxon>Actinomycetota</taxon>
        <taxon>Actinomycetes</taxon>
        <taxon>Kitasatosporales</taxon>
        <taxon>Streptomycetaceae</taxon>
        <taxon>Yinghuangia</taxon>
    </lineage>
</organism>
<evidence type="ECO:0000313" key="2">
    <source>
        <dbReference type="EMBL" id="MCF2526746.1"/>
    </source>
</evidence>
<sequence length="62" mass="6658">MEPRRDTLPGWRKSSYSGDTGCVEVAAGTATVGVRDSKSADSPVIAVGREEWGTLLDAVRHR</sequence>
<gene>
    <name evidence="2" type="ORF">LZ495_05860</name>
</gene>
<dbReference type="AlphaFoldDB" id="A0AA41PX03"/>
<comment type="caution">
    <text evidence="2">The sequence shown here is derived from an EMBL/GenBank/DDBJ whole genome shotgun (WGS) entry which is preliminary data.</text>
</comment>
<evidence type="ECO:0000313" key="3">
    <source>
        <dbReference type="Proteomes" id="UP001165378"/>
    </source>
</evidence>
<name>A0AA41PX03_9ACTN</name>
<proteinExistence type="predicted"/>
<dbReference type="Pfam" id="PF04149">
    <property type="entry name" value="DUF397"/>
    <property type="match status" value="1"/>
</dbReference>
<feature type="domain" description="DUF397" evidence="1">
    <location>
        <begin position="10"/>
        <end position="60"/>
    </location>
</feature>
<reference evidence="2" key="1">
    <citation type="submission" date="2022-01" db="EMBL/GenBank/DDBJ databases">
        <title>Genome-Based Taxonomic Classification of the Phylum Actinobacteria.</title>
        <authorList>
            <person name="Gao Y."/>
        </authorList>
    </citation>
    <scope>NUCLEOTIDE SEQUENCE</scope>
    <source>
        <strain evidence="2">KLBMP 8922</strain>
    </source>
</reference>
<evidence type="ECO:0000259" key="1">
    <source>
        <dbReference type="Pfam" id="PF04149"/>
    </source>
</evidence>
<accession>A0AA41PX03</accession>
<dbReference type="InterPro" id="IPR007278">
    <property type="entry name" value="DUF397"/>
</dbReference>
<keyword evidence="3" id="KW-1185">Reference proteome</keyword>